<feature type="compositionally biased region" description="Acidic residues" evidence="1">
    <location>
        <begin position="612"/>
        <end position="624"/>
    </location>
</feature>
<reference evidence="5 6" key="1">
    <citation type="submission" date="2018-03" db="EMBL/GenBank/DDBJ databases">
        <title>Lachnoclostridium SNUG30386 gen.nov., sp.nov., isolated from human faeces.</title>
        <authorList>
            <person name="Seo B."/>
            <person name="Jeon K."/>
            <person name="Ko G."/>
        </authorList>
    </citation>
    <scope>NUCLEOTIDE SEQUENCE [LARGE SCALE GENOMIC DNA]</scope>
    <source>
        <strain evidence="5 6">SNUG30386</strain>
    </source>
</reference>
<evidence type="ECO:0000256" key="2">
    <source>
        <dbReference type="SAM" id="Phobius"/>
    </source>
</evidence>
<accession>A0A2T3FLW5</accession>
<feature type="transmembrane region" description="Helical" evidence="2">
    <location>
        <begin position="578"/>
        <end position="597"/>
    </location>
</feature>
<evidence type="ECO:0000259" key="4">
    <source>
        <dbReference type="Pfam" id="PF07705"/>
    </source>
</evidence>
<evidence type="ECO:0000256" key="1">
    <source>
        <dbReference type="SAM" id="MobiDB-lite"/>
    </source>
</evidence>
<evidence type="ECO:0000256" key="3">
    <source>
        <dbReference type="SAM" id="SignalP"/>
    </source>
</evidence>
<feature type="chain" id="PRO_5015767791" description="CARDB domain-containing protein" evidence="3">
    <location>
        <begin position="28"/>
        <end position="653"/>
    </location>
</feature>
<proteinExistence type="predicted"/>
<keyword evidence="3" id="KW-0732">Signal</keyword>
<evidence type="ECO:0000313" key="6">
    <source>
        <dbReference type="Proteomes" id="UP000241048"/>
    </source>
</evidence>
<dbReference type="InterPro" id="IPR011635">
    <property type="entry name" value="CARDB"/>
</dbReference>
<dbReference type="AlphaFoldDB" id="A0A2T3FLW5"/>
<name>A0A2T3FLW5_9CLOT</name>
<evidence type="ECO:0000313" key="5">
    <source>
        <dbReference type="EMBL" id="PST36259.1"/>
    </source>
</evidence>
<dbReference type="EMBL" id="PYLO01000005">
    <property type="protein sequence ID" value="PST36259.1"/>
    <property type="molecule type" value="Genomic_DNA"/>
</dbReference>
<keyword evidence="6" id="KW-1185">Reference proteome</keyword>
<sequence>MRKWKRWAVFLLLFVVLAVGGSRTAQAEMLDMTKYNNDLITVSKVPHGKAGNKISIKMTVHNNGSKGDNYLRTIRLANADQYDQFYTYDDDDDDDSDSDSNISWSGKHFPFEADSNTFKEKRIDVKPGSSKSVTLTYKLRRDLAAGYYQAFFYIDDSLKVGINIWVSAYDGSSTEEDDNTKLDYDFSIGDNQQTPYAGYNQVMDFGVNLTNTGLKKVYDVRVDMQLDADITKFPFDINEGNYNRKMGDMESGQMVTVPYSMMVREDVKSGFFPIHYLVTYREEEGGEFSEPVDKVFYVRVKGKDDDELSADAGEQDRTKARIIVDSFETIPAEIYAGQPFELRVRMKNASSDVSASNIMFTFASEEVENTPIFTSESGSTSVVVNNMAPGATADLSMVFKAAPTAEQKSYRMTIQEQYDSPEFKNAKEEVKIALPVKQEPRLNTSTIDVMPDAVEVGSETNVMFGINNTGKVILYNVMARFEADSIQPADAYVGNIKPGETGNVDTMLTAIAPTTDDGKVKIIISYEDENGVVSETEKEMLLNVSEAFSDDGMDGMDGMDNGMDADADAAQAGGAGRIAPMLVIAALVGAGVGVVVWKRKKKKIAGEKALEDELEEELDNELGEPEMTTADVSEDETKDVEKEQNDHLKRKKK</sequence>
<organism evidence="5 6">
    <name type="scientific">Clostridium fessum</name>
    <dbReference type="NCBI Taxonomy" id="2126740"/>
    <lineage>
        <taxon>Bacteria</taxon>
        <taxon>Bacillati</taxon>
        <taxon>Bacillota</taxon>
        <taxon>Clostridia</taxon>
        <taxon>Eubacteriales</taxon>
        <taxon>Clostridiaceae</taxon>
        <taxon>Clostridium</taxon>
    </lineage>
</organism>
<feature type="domain" description="CARDB" evidence="4">
    <location>
        <begin position="446"/>
        <end position="537"/>
    </location>
</feature>
<keyword evidence="2" id="KW-1133">Transmembrane helix</keyword>
<keyword evidence="2" id="KW-0472">Membrane</keyword>
<gene>
    <name evidence="5" type="ORF">C7U56_12765</name>
</gene>
<dbReference type="Pfam" id="PF07705">
    <property type="entry name" value="CARDB"/>
    <property type="match status" value="1"/>
</dbReference>
<feature type="region of interest" description="Disordered" evidence="1">
    <location>
        <begin position="608"/>
        <end position="653"/>
    </location>
</feature>
<protein>
    <recommendedName>
        <fullName evidence="4">CARDB domain-containing protein</fullName>
    </recommendedName>
</protein>
<dbReference type="Proteomes" id="UP000241048">
    <property type="component" value="Unassembled WGS sequence"/>
</dbReference>
<feature type="signal peptide" evidence="3">
    <location>
        <begin position="1"/>
        <end position="27"/>
    </location>
</feature>
<keyword evidence="2" id="KW-0812">Transmembrane</keyword>
<dbReference type="PANTHER" id="PTHR35902:SF3">
    <property type="entry name" value="NPCBM-ASSOCIATED, NEW3 DOMAIN OF ALPHA-GALACTOSIDASE"/>
    <property type="match status" value="1"/>
</dbReference>
<comment type="caution">
    <text evidence="5">The sequence shown here is derived from an EMBL/GenBank/DDBJ whole genome shotgun (WGS) entry which is preliminary data.</text>
</comment>
<dbReference type="PANTHER" id="PTHR35902">
    <property type="entry name" value="S-LAYER DOMAIN-LIKE PROTEIN-RELATED"/>
    <property type="match status" value="1"/>
</dbReference>